<dbReference type="GO" id="GO:0008237">
    <property type="term" value="F:metallopeptidase activity"/>
    <property type="evidence" value="ECO:0007669"/>
    <property type="project" value="InterPro"/>
</dbReference>
<proteinExistence type="predicted"/>
<organism evidence="2 3">
    <name type="scientific">Plakobranchus ocellatus</name>
    <dbReference type="NCBI Taxonomy" id="259542"/>
    <lineage>
        <taxon>Eukaryota</taxon>
        <taxon>Metazoa</taxon>
        <taxon>Spiralia</taxon>
        <taxon>Lophotrochozoa</taxon>
        <taxon>Mollusca</taxon>
        <taxon>Gastropoda</taxon>
        <taxon>Heterobranchia</taxon>
        <taxon>Euthyneura</taxon>
        <taxon>Panpulmonata</taxon>
        <taxon>Sacoglossa</taxon>
        <taxon>Placobranchoidea</taxon>
        <taxon>Plakobranchidae</taxon>
        <taxon>Plakobranchus</taxon>
    </lineage>
</organism>
<comment type="caution">
    <text evidence="2">The sequence shown here is derived from an EMBL/GenBank/DDBJ whole genome shotgun (WGS) entry which is preliminary data.</text>
</comment>
<dbReference type="AlphaFoldDB" id="A0AAV4C3R1"/>
<gene>
    <name evidence="2" type="ORF">PoB_005304800</name>
</gene>
<dbReference type="Proteomes" id="UP000735302">
    <property type="component" value="Unassembled WGS sequence"/>
</dbReference>
<dbReference type="EMBL" id="BLXT01005846">
    <property type="protein sequence ID" value="GFO26543.1"/>
    <property type="molecule type" value="Genomic_DNA"/>
</dbReference>
<dbReference type="InterPro" id="IPR024079">
    <property type="entry name" value="MetalloPept_cat_dom_sf"/>
</dbReference>
<feature type="region of interest" description="Disordered" evidence="1">
    <location>
        <begin position="55"/>
        <end position="78"/>
    </location>
</feature>
<feature type="compositionally biased region" description="Polar residues" evidence="1">
    <location>
        <begin position="67"/>
        <end position="77"/>
    </location>
</feature>
<evidence type="ECO:0008006" key="4">
    <source>
        <dbReference type="Google" id="ProtNLM"/>
    </source>
</evidence>
<protein>
    <recommendedName>
        <fullName evidence="4">C-type lectin domain-containing protein</fullName>
    </recommendedName>
</protein>
<feature type="compositionally biased region" description="Low complexity" evidence="1">
    <location>
        <begin position="55"/>
        <end position="66"/>
    </location>
</feature>
<name>A0AAV4C3R1_9GAST</name>
<evidence type="ECO:0000256" key="1">
    <source>
        <dbReference type="SAM" id="MobiDB-lite"/>
    </source>
</evidence>
<sequence length="249" mass="27893">MIILTPKLIVLQTRSPAYDVTDRVLLPEEHGSTSTQDTGDNVTSQPMTAEIFYIPIGPSSPTSTPSAYNVESPVSSGESEDHMTSVLLSLSDGPVSSAEINRVAQRIKEIKRRLHEAADAQTSQAERWSGFYWHRLHLQQRISDRGIFHWDLSLNAEHDANYFTCSDATANVMSTQAVFPKDTRRVSNPWCFSGCSVDAFGAFLNSAKCTRQRPENYIETWKNAGVSYFNADEQCQLVMGPKSYFCRVR</sequence>
<accession>A0AAV4C3R1</accession>
<dbReference type="Gene3D" id="3.40.390.10">
    <property type="entry name" value="Collagenase (Catalytic Domain)"/>
    <property type="match status" value="1"/>
</dbReference>
<evidence type="ECO:0000313" key="2">
    <source>
        <dbReference type="EMBL" id="GFO26543.1"/>
    </source>
</evidence>
<evidence type="ECO:0000313" key="3">
    <source>
        <dbReference type="Proteomes" id="UP000735302"/>
    </source>
</evidence>
<reference evidence="2 3" key="1">
    <citation type="journal article" date="2021" name="Elife">
        <title>Chloroplast acquisition without the gene transfer in kleptoplastic sea slugs, Plakobranchus ocellatus.</title>
        <authorList>
            <person name="Maeda T."/>
            <person name="Takahashi S."/>
            <person name="Yoshida T."/>
            <person name="Shimamura S."/>
            <person name="Takaki Y."/>
            <person name="Nagai Y."/>
            <person name="Toyoda A."/>
            <person name="Suzuki Y."/>
            <person name="Arimoto A."/>
            <person name="Ishii H."/>
            <person name="Satoh N."/>
            <person name="Nishiyama T."/>
            <person name="Hasebe M."/>
            <person name="Maruyama T."/>
            <person name="Minagawa J."/>
            <person name="Obokata J."/>
            <person name="Shigenobu S."/>
        </authorList>
    </citation>
    <scope>NUCLEOTIDE SEQUENCE [LARGE SCALE GENOMIC DNA]</scope>
</reference>
<keyword evidence="3" id="KW-1185">Reference proteome</keyword>